<proteinExistence type="predicted"/>
<dbReference type="EMBL" id="LJJC01000004">
    <property type="protein sequence ID" value="KQL52489.1"/>
    <property type="molecule type" value="Genomic_DNA"/>
</dbReference>
<reference evidence="2 3" key="1">
    <citation type="submission" date="2015-09" db="EMBL/GenBank/DDBJ databases">
        <title>Genome sequencing project for genomic taxonomy and phylogenomics of Bacillus-like bacteria.</title>
        <authorList>
            <person name="Liu B."/>
            <person name="Wang J."/>
            <person name="Zhu Y."/>
            <person name="Liu G."/>
            <person name="Chen Q."/>
            <person name="Chen Z."/>
            <person name="Lan J."/>
            <person name="Che J."/>
            <person name="Ge C."/>
            <person name="Shi H."/>
            <person name="Pan Z."/>
            <person name="Liu X."/>
        </authorList>
    </citation>
    <scope>NUCLEOTIDE SEQUENCE [LARGE SCALE GENOMIC DNA]</scope>
    <source>
        <strain evidence="2 3">LMG 18435</strain>
    </source>
</reference>
<evidence type="ECO:0000259" key="1">
    <source>
        <dbReference type="Pfam" id="PF07872"/>
    </source>
</evidence>
<dbReference type="STRING" id="157838.AN964_02330"/>
<dbReference type="InterPro" id="IPR012454">
    <property type="entry name" value="DUF1659"/>
</dbReference>
<evidence type="ECO:0000313" key="3">
    <source>
        <dbReference type="Proteomes" id="UP000051888"/>
    </source>
</evidence>
<sequence length="72" mass="7876">MAETLLKESRLKLIFDNGVDGDGKQLFKSKTFSNIRLDSTPDELQSAAQAIASLSQKALYGVERNDSSDIQA</sequence>
<dbReference type="Pfam" id="PF07872">
    <property type="entry name" value="DUF1659"/>
    <property type="match status" value="1"/>
</dbReference>
<dbReference type="AlphaFoldDB" id="A0A0Q3TFT2"/>
<protein>
    <recommendedName>
        <fullName evidence="1">DUF1659 domain-containing protein</fullName>
    </recommendedName>
</protein>
<gene>
    <name evidence="2" type="ORF">AN964_02330</name>
</gene>
<feature type="domain" description="DUF1659" evidence="1">
    <location>
        <begin position="3"/>
        <end position="71"/>
    </location>
</feature>
<accession>A0A0Q3TFT2</accession>
<dbReference type="RefSeq" id="WP_055738177.1">
    <property type="nucleotide sequence ID" value="NZ_JAAIWL010000007.1"/>
</dbReference>
<comment type="caution">
    <text evidence="2">The sequence shown here is derived from an EMBL/GenBank/DDBJ whole genome shotgun (WGS) entry which is preliminary data.</text>
</comment>
<keyword evidence="3" id="KW-1185">Reference proteome</keyword>
<dbReference type="OrthoDB" id="48766at2"/>
<evidence type="ECO:0000313" key="2">
    <source>
        <dbReference type="EMBL" id="KQL52489.1"/>
    </source>
</evidence>
<name>A0A0Q3TFT2_9BACI</name>
<dbReference type="Proteomes" id="UP000051888">
    <property type="component" value="Unassembled WGS sequence"/>
</dbReference>
<organism evidence="2 3">
    <name type="scientific">Heyndrickxia shackletonii</name>
    <dbReference type="NCBI Taxonomy" id="157838"/>
    <lineage>
        <taxon>Bacteria</taxon>
        <taxon>Bacillati</taxon>
        <taxon>Bacillota</taxon>
        <taxon>Bacilli</taxon>
        <taxon>Bacillales</taxon>
        <taxon>Bacillaceae</taxon>
        <taxon>Heyndrickxia</taxon>
    </lineage>
</organism>
<dbReference type="PATRIC" id="fig|157838.3.peg.515"/>